<name>S0FBG6_9BACT</name>
<organism evidence="1 2">
    <name type="scientific">Phocaeicola coprophilus DSM 18228 = JCM 13818</name>
    <dbReference type="NCBI Taxonomy" id="547042"/>
    <lineage>
        <taxon>Bacteria</taxon>
        <taxon>Pseudomonadati</taxon>
        <taxon>Bacteroidota</taxon>
        <taxon>Bacteroidia</taxon>
        <taxon>Bacteroidales</taxon>
        <taxon>Bacteroidaceae</taxon>
        <taxon>Phocaeicola</taxon>
    </lineage>
</organism>
<comment type="caution">
    <text evidence="1">The sequence shown here is derived from an EMBL/GenBank/DDBJ whole genome shotgun (WGS) entry which is preliminary data.</text>
</comment>
<dbReference type="STRING" id="547042.BACCOPRO_03141"/>
<dbReference type="AlphaFoldDB" id="S0FBG6"/>
<gene>
    <name evidence="1" type="ORF">BACCOPRO_03141</name>
</gene>
<dbReference type="HOGENOM" id="CLU_3022240_0_0_10"/>
<keyword evidence="2" id="KW-1185">Reference proteome</keyword>
<proteinExistence type="predicted"/>
<reference evidence="1 2" key="1">
    <citation type="submission" date="2008-12" db="EMBL/GenBank/DDBJ databases">
        <authorList>
            <person name="Fulton L."/>
            <person name="Clifton S."/>
            <person name="Fulton B."/>
            <person name="Xu J."/>
            <person name="Minx P."/>
            <person name="Pepin K.H."/>
            <person name="Johnson M."/>
            <person name="Bhonagiri V."/>
            <person name="Nash W.E."/>
            <person name="Mardis E.R."/>
            <person name="Wilson R.K."/>
        </authorList>
    </citation>
    <scope>NUCLEOTIDE SEQUENCE [LARGE SCALE GENOMIC DNA]</scope>
    <source>
        <strain evidence="1 2">DSM 18228</strain>
    </source>
</reference>
<dbReference type="EMBL" id="ACBW01000198">
    <property type="protein sequence ID" value="EEF77619.1"/>
    <property type="molecule type" value="Genomic_DNA"/>
</dbReference>
<sequence>MYDSASRKLVSCYPQTDPILDMPYPEYRLDYHLFPASDNLMFFMICFLCTRGISD</sequence>
<evidence type="ECO:0000313" key="2">
    <source>
        <dbReference type="Proteomes" id="UP000014073"/>
    </source>
</evidence>
<accession>S0FBG6</accession>
<protein>
    <submittedName>
        <fullName evidence="1">Uncharacterized protein</fullName>
    </submittedName>
</protein>
<dbReference type="Proteomes" id="UP000014073">
    <property type="component" value="Unassembled WGS sequence"/>
</dbReference>
<evidence type="ECO:0000313" key="1">
    <source>
        <dbReference type="EMBL" id="EEF77619.1"/>
    </source>
</evidence>